<feature type="transmembrane region" description="Helical" evidence="1">
    <location>
        <begin position="20"/>
        <end position="40"/>
    </location>
</feature>
<reference evidence="2 3" key="1">
    <citation type="submission" date="2018-10" db="EMBL/GenBank/DDBJ databases">
        <title>Genome sequencing of Pedobacter jejuensis TNB23.</title>
        <authorList>
            <person name="Cho Y.-J."/>
            <person name="Cho A."/>
            <person name="Kim O.-S."/>
        </authorList>
    </citation>
    <scope>NUCLEOTIDE SEQUENCE [LARGE SCALE GENOMIC DNA]</scope>
    <source>
        <strain evidence="2 3">TNB23</strain>
    </source>
</reference>
<protein>
    <submittedName>
        <fullName evidence="2">Uncharacterized protein</fullName>
    </submittedName>
</protein>
<evidence type="ECO:0000256" key="1">
    <source>
        <dbReference type="SAM" id="Phobius"/>
    </source>
</evidence>
<feature type="transmembrane region" description="Helical" evidence="1">
    <location>
        <begin position="52"/>
        <end position="72"/>
    </location>
</feature>
<sequence>MYVKQGIMNISVKKIKVNPINFAIVSFGILLVVAITPAIYLSTSIININLYYIISAFITLIIINALVAFIRVSDLGIPNHLKMMHFFGLFYNLSRADYKIKVSEIIETYGKSTDEKKSIIGFLFYSTIHFYFLFFAYFIAFSSIIILILYAISLQQFFLIPFSLLLVAVISYCCFTIYNTTFSKSMFANVSFTFKNIKEQNFDIIETDVQQSKFIETNFKDYSANPIDNNKIISEKAVNKEIKSSGIEEELFKDLFTEKFKEHIDSIIKSLTELGYFINGRWGHKKKYVARFIFEEFVKLKVMNDFTHAKAGRCFNSKFENISIAGFEDKIEDTTPIRIEVRENVKSDLELIVSKLENNNFI</sequence>
<keyword evidence="1" id="KW-0472">Membrane</keyword>
<dbReference type="EMBL" id="RBEE01000041">
    <property type="protein sequence ID" value="RNL51451.1"/>
    <property type="molecule type" value="Genomic_DNA"/>
</dbReference>
<feature type="transmembrane region" description="Helical" evidence="1">
    <location>
        <begin position="158"/>
        <end position="178"/>
    </location>
</feature>
<proteinExistence type="predicted"/>
<evidence type="ECO:0000313" key="3">
    <source>
        <dbReference type="Proteomes" id="UP000274046"/>
    </source>
</evidence>
<dbReference type="AlphaFoldDB" id="A0A3N0BS07"/>
<keyword evidence="3" id="KW-1185">Reference proteome</keyword>
<dbReference type="Proteomes" id="UP000274046">
    <property type="component" value="Unassembled WGS sequence"/>
</dbReference>
<keyword evidence="1" id="KW-0812">Transmembrane</keyword>
<name>A0A3N0BS07_9SPHI</name>
<evidence type="ECO:0000313" key="2">
    <source>
        <dbReference type="EMBL" id="RNL51451.1"/>
    </source>
</evidence>
<feature type="transmembrane region" description="Helical" evidence="1">
    <location>
        <begin position="130"/>
        <end position="152"/>
    </location>
</feature>
<comment type="caution">
    <text evidence="2">The sequence shown here is derived from an EMBL/GenBank/DDBJ whole genome shotgun (WGS) entry which is preliminary data.</text>
</comment>
<keyword evidence="1" id="KW-1133">Transmembrane helix</keyword>
<accession>A0A3N0BS07</accession>
<gene>
    <name evidence="2" type="ORF">D7004_14600</name>
</gene>
<organism evidence="2 3">
    <name type="scientific">Pedobacter jejuensis</name>
    <dbReference type="NCBI Taxonomy" id="1268550"/>
    <lineage>
        <taxon>Bacteria</taxon>
        <taxon>Pseudomonadati</taxon>
        <taxon>Bacteroidota</taxon>
        <taxon>Sphingobacteriia</taxon>
        <taxon>Sphingobacteriales</taxon>
        <taxon>Sphingobacteriaceae</taxon>
        <taxon>Pedobacter</taxon>
    </lineage>
</organism>